<dbReference type="Proteomes" id="UP000215185">
    <property type="component" value="Chromosome 1"/>
</dbReference>
<dbReference type="STRING" id="1123308.GCA_000380085_00289"/>
<evidence type="ECO:0000256" key="1">
    <source>
        <dbReference type="SAM" id="Phobius"/>
    </source>
</evidence>
<name>A0A239SS15_9STRE</name>
<gene>
    <name evidence="2" type="ORF">SAMEA4412692_00949</name>
</gene>
<proteinExistence type="predicted"/>
<sequence length="72" mass="8613">MRIYLPMYQFILLALSTAFATYFFNESIMAGQYFFVVIWGSILLRNLRSSYQLSKFIRMVEKQVDKITKKKD</sequence>
<feature type="transmembrane region" description="Helical" evidence="1">
    <location>
        <begin position="7"/>
        <end position="24"/>
    </location>
</feature>
<dbReference type="Pfam" id="PF11676">
    <property type="entry name" value="DUF3272"/>
    <property type="match status" value="1"/>
</dbReference>
<keyword evidence="1" id="KW-0472">Membrane</keyword>
<organism evidence="2 3">
    <name type="scientific">Streptococcus merionis</name>
    <dbReference type="NCBI Taxonomy" id="400065"/>
    <lineage>
        <taxon>Bacteria</taxon>
        <taxon>Bacillati</taxon>
        <taxon>Bacillota</taxon>
        <taxon>Bacilli</taxon>
        <taxon>Lactobacillales</taxon>
        <taxon>Streptococcaceae</taxon>
        <taxon>Streptococcus</taxon>
    </lineage>
</organism>
<keyword evidence="1" id="KW-1133">Transmembrane helix</keyword>
<accession>A0A239SS15</accession>
<feature type="transmembrane region" description="Helical" evidence="1">
    <location>
        <begin position="30"/>
        <end position="47"/>
    </location>
</feature>
<dbReference type="KEGG" id="smen:SAMEA4412692_0949"/>
<protein>
    <submittedName>
        <fullName evidence="2">Protein of uncharacterized function (DUF3272)</fullName>
    </submittedName>
</protein>
<reference evidence="2 3" key="1">
    <citation type="submission" date="2017-06" db="EMBL/GenBank/DDBJ databases">
        <authorList>
            <consortium name="Pathogen Informatics"/>
        </authorList>
    </citation>
    <scope>NUCLEOTIDE SEQUENCE [LARGE SCALE GENOMIC DNA]</scope>
    <source>
        <strain evidence="2 3">NCTC13788</strain>
    </source>
</reference>
<dbReference type="InterPro" id="IPR021690">
    <property type="entry name" value="DUF3272"/>
</dbReference>
<dbReference type="RefSeq" id="WP_018372852.1">
    <property type="nucleotide sequence ID" value="NZ_JBCLRV010000013.1"/>
</dbReference>
<evidence type="ECO:0000313" key="3">
    <source>
        <dbReference type="Proteomes" id="UP000215185"/>
    </source>
</evidence>
<dbReference type="EMBL" id="LT906439">
    <property type="protein sequence ID" value="SNU88207.1"/>
    <property type="molecule type" value="Genomic_DNA"/>
</dbReference>
<evidence type="ECO:0000313" key="2">
    <source>
        <dbReference type="EMBL" id="SNU88207.1"/>
    </source>
</evidence>
<keyword evidence="3" id="KW-1185">Reference proteome</keyword>
<dbReference type="OrthoDB" id="2224564at2"/>
<dbReference type="AlphaFoldDB" id="A0A239SS15"/>
<keyword evidence="1" id="KW-0812">Transmembrane</keyword>